<comment type="caution">
    <text evidence="1">The sequence shown here is derived from an EMBL/GenBank/DDBJ whole genome shotgun (WGS) entry which is preliminary data.</text>
</comment>
<dbReference type="Gene3D" id="2.160.10.10">
    <property type="entry name" value="Hexapeptide repeat proteins"/>
    <property type="match status" value="1"/>
</dbReference>
<reference evidence="1" key="1">
    <citation type="submission" date="2020-10" db="EMBL/GenBank/DDBJ databases">
        <authorList>
            <person name="Gilroy R."/>
        </authorList>
    </citation>
    <scope>NUCLEOTIDE SEQUENCE</scope>
    <source>
        <strain evidence="1">6276</strain>
    </source>
</reference>
<dbReference type="GO" id="GO:0016746">
    <property type="term" value="F:acyltransferase activity"/>
    <property type="evidence" value="ECO:0007669"/>
    <property type="project" value="UniProtKB-KW"/>
</dbReference>
<protein>
    <submittedName>
        <fullName evidence="1">Acyltransferase</fullName>
    </submittedName>
</protein>
<dbReference type="InterPro" id="IPR011004">
    <property type="entry name" value="Trimer_LpxA-like_sf"/>
</dbReference>
<dbReference type="Proteomes" id="UP000823928">
    <property type="component" value="Unassembled WGS sequence"/>
</dbReference>
<accession>A0A9D1EZL5</accession>
<dbReference type="InterPro" id="IPR051159">
    <property type="entry name" value="Hexapeptide_acetyltransf"/>
</dbReference>
<dbReference type="EMBL" id="DVIU01000165">
    <property type="protein sequence ID" value="HIS36624.1"/>
    <property type="molecule type" value="Genomic_DNA"/>
</dbReference>
<dbReference type="PANTHER" id="PTHR23416:SF78">
    <property type="entry name" value="LIPOPOLYSACCHARIDE BIOSYNTHESIS O-ACETYL TRANSFERASE WBBJ-RELATED"/>
    <property type="match status" value="1"/>
</dbReference>
<keyword evidence="1" id="KW-0808">Transferase</keyword>
<sequence length="279" mass="31912">MIFFKKYKYNTEQELVRQIQILNYPILEYYTKKDSPHTYYSLFPSLRKHKRFDNRSSVIENNGKNNKFILLDDNGNQLSQKYLKNLKIKFLGDNNTVIFYAATKLLSETILTCTSNNLVNVKKTKYHLGFSTFNPLSEGSELIIGENTSIEHATFILWDEPNLKIEIGDNCMLSHNVVFRPSDGHTILDSVGNILNFPKNIYLGNHCWVGSNVTFLKGSLIPKNSIIGINSLYTASSNPVEEYTDGAIFVGSPAKIIKTGINWDRDNTYNYKKQNINTI</sequence>
<keyword evidence="1" id="KW-0012">Acyltransferase</keyword>
<name>A0A9D1EZL5_9BACT</name>
<dbReference type="AlphaFoldDB" id="A0A9D1EZL5"/>
<dbReference type="CDD" id="cd04647">
    <property type="entry name" value="LbH_MAT_like"/>
    <property type="match status" value="1"/>
</dbReference>
<proteinExistence type="predicted"/>
<dbReference type="PANTHER" id="PTHR23416">
    <property type="entry name" value="SIALIC ACID SYNTHASE-RELATED"/>
    <property type="match status" value="1"/>
</dbReference>
<organism evidence="1 2">
    <name type="scientific">Candidatus Scatousia excrementigallinarum</name>
    <dbReference type="NCBI Taxonomy" id="2840935"/>
    <lineage>
        <taxon>Bacteria</taxon>
        <taxon>Candidatus Scatousia</taxon>
    </lineage>
</organism>
<reference evidence="1" key="2">
    <citation type="journal article" date="2021" name="PeerJ">
        <title>Extensive microbial diversity within the chicken gut microbiome revealed by metagenomics and culture.</title>
        <authorList>
            <person name="Gilroy R."/>
            <person name="Ravi A."/>
            <person name="Getino M."/>
            <person name="Pursley I."/>
            <person name="Horton D.L."/>
            <person name="Alikhan N.F."/>
            <person name="Baker D."/>
            <person name="Gharbi K."/>
            <person name="Hall N."/>
            <person name="Watson M."/>
            <person name="Adriaenssens E.M."/>
            <person name="Foster-Nyarko E."/>
            <person name="Jarju S."/>
            <person name="Secka A."/>
            <person name="Antonio M."/>
            <person name="Oren A."/>
            <person name="Chaudhuri R.R."/>
            <person name="La Ragione R."/>
            <person name="Hildebrand F."/>
            <person name="Pallen M.J."/>
        </authorList>
    </citation>
    <scope>NUCLEOTIDE SEQUENCE</scope>
    <source>
        <strain evidence="1">6276</strain>
    </source>
</reference>
<evidence type="ECO:0000313" key="2">
    <source>
        <dbReference type="Proteomes" id="UP000823928"/>
    </source>
</evidence>
<gene>
    <name evidence="1" type="ORF">IAC10_08355</name>
</gene>
<evidence type="ECO:0000313" key="1">
    <source>
        <dbReference type="EMBL" id="HIS36624.1"/>
    </source>
</evidence>
<dbReference type="SUPFAM" id="SSF51161">
    <property type="entry name" value="Trimeric LpxA-like enzymes"/>
    <property type="match status" value="1"/>
</dbReference>